<dbReference type="InterPro" id="IPR036291">
    <property type="entry name" value="NAD(P)-bd_dom_sf"/>
</dbReference>
<dbReference type="InterPro" id="IPR011032">
    <property type="entry name" value="GroES-like_sf"/>
</dbReference>
<dbReference type="SUPFAM" id="SSF50129">
    <property type="entry name" value="GroES-like"/>
    <property type="match status" value="1"/>
</dbReference>
<dbReference type="Pfam" id="PF00107">
    <property type="entry name" value="ADH_zinc_N"/>
    <property type="match status" value="1"/>
</dbReference>
<dbReference type="InterPro" id="IPR013154">
    <property type="entry name" value="ADH-like_N"/>
</dbReference>
<dbReference type="OrthoDB" id="9930022at2759"/>
<dbReference type="PANTHER" id="PTHR45033:SF2">
    <property type="entry name" value="ZINC-TYPE ALCOHOL DEHYDROGENASE-LIKE PROTEIN C1773.06C"/>
    <property type="match status" value="1"/>
</dbReference>
<reference evidence="2 3" key="1">
    <citation type="submission" date="2019-05" db="EMBL/GenBank/DDBJ databases">
        <title>Sporisorium graminicola CBS 10092 draft sequencing and annotation.</title>
        <authorList>
            <person name="Solano-Gonzalez S."/>
            <person name="Caddick M.X."/>
            <person name="Darby A."/>
        </authorList>
    </citation>
    <scope>NUCLEOTIDE SEQUENCE [LARGE SCALE GENOMIC DNA]</scope>
    <source>
        <strain evidence="2 3">CBS 10092</strain>
    </source>
</reference>
<dbReference type="Pfam" id="PF08240">
    <property type="entry name" value="ADH_N"/>
    <property type="match status" value="1"/>
</dbReference>
<feature type="domain" description="Enoyl reductase (ER)" evidence="1">
    <location>
        <begin position="17"/>
        <end position="377"/>
    </location>
</feature>
<dbReference type="InterPro" id="IPR052711">
    <property type="entry name" value="Zinc_ADH-like"/>
</dbReference>
<dbReference type="EMBL" id="SRRM01000021">
    <property type="protein sequence ID" value="TKY85033.1"/>
    <property type="molecule type" value="Genomic_DNA"/>
</dbReference>
<dbReference type="Gene3D" id="3.90.180.10">
    <property type="entry name" value="Medium-chain alcohol dehydrogenases, catalytic domain"/>
    <property type="match status" value="1"/>
</dbReference>
<dbReference type="SUPFAM" id="SSF51735">
    <property type="entry name" value="NAD(P)-binding Rossmann-fold domains"/>
    <property type="match status" value="1"/>
</dbReference>
<organism evidence="2 3">
    <name type="scientific">Sporisorium graminicola</name>
    <dbReference type="NCBI Taxonomy" id="280036"/>
    <lineage>
        <taxon>Eukaryota</taxon>
        <taxon>Fungi</taxon>
        <taxon>Dikarya</taxon>
        <taxon>Basidiomycota</taxon>
        <taxon>Ustilaginomycotina</taxon>
        <taxon>Ustilaginomycetes</taxon>
        <taxon>Ustilaginales</taxon>
        <taxon>Ustilaginaceae</taxon>
        <taxon>Sporisorium</taxon>
    </lineage>
</organism>
<dbReference type="KEGG" id="sgra:EX895_006113"/>
<protein>
    <recommendedName>
        <fullName evidence="1">Enoyl reductase (ER) domain-containing protein</fullName>
    </recommendedName>
</protein>
<evidence type="ECO:0000313" key="3">
    <source>
        <dbReference type="Proteomes" id="UP000306050"/>
    </source>
</evidence>
<name>A0A4U7KLZ1_9BASI</name>
<comment type="caution">
    <text evidence="2">The sequence shown here is derived from an EMBL/GenBank/DDBJ whole genome shotgun (WGS) entry which is preliminary data.</text>
</comment>
<dbReference type="PANTHER" id="PTHR45033">
    <property type="match status" value="1"/>
</dbReference>
<dbReference type="SMART" id="SM00829">
    <property type="entry name" value="PKS_ER"/>
    <property type="match status" value="1"/>
</dbReference>
<keyword evidence="3" id="KW-1185">Reference proteome</keyword>
<proteinExistence type="predicted"/>
<evidence type="ECO:0000259" key="1">
    <source>
        <dbReference type="SMART" id="SM00829"/>
    </source>
</evidence>
<dbReference type="RefSeq" id="XP_029737018.1">
    <property type="nucleotide sequence ID" value="XM_029886705.1"/>
</dbReference>
<dbReference type="AlphaFoldDB" id="A0A4U7KLZ1"/>
<gene>
    <name evidence="2" type="ORF">EX895_006113</name>
</gene>
<dbReference type="Gene3D" id="3.40.50.720">
    <property type="entry name" value="NAD(P)-binding Rossmann-like Domain"/>
    <property type="match status" value="1"/>
</dbReference>
<dbReference type="GO" id="GO:0016491">
    <property type="term" value="F:oxidoreductase activity"/>
    <property type="evidence" value="ECO:0007669"/>
    <property type="project" value="InterPro"/>
</dbReference>
<dbReference type="Proteomes" id="UP000306050">
    <property type="component" value="Chromosome SGRAM_8"/>
</dbReference>
<dbReference type="InterPro" id="IPR013149">
    <property type="entry name" value="ADH-like_C"/>
</dbReference>
<dbReference type="InterPro" id="IPR020843">
    <property type="entry name" value="ER"/>
</dbReference>
<evidence type="ECO:0000313" key="2">
    <source>
        <dbReference type="EMBL" id="TKY85033.1"/>
    </source>
</evidence>
<dbReference type="GeneID" id="40729008"/>
<sequence length="382" mass="40901">MAIPRSTQAYKLASFDKSFDGLEVQDVPLPSQLEPTQVLVEIHAVSLNARDYQIATGTYPAPTSPPSGLIPVSDGAGKVVAIGSAVSTVGVGARVVTHLTADWKHGEIGNDMQTRALGGGIDGVLAKHVVLDQYNVLPIPDHLDYRQAASLPVAGLTAFHCLFGSDRTLQPGQTLLVEGTGGVSIAALQLALACGARPIVISSSDEKLRLVQKLGVHANDCINYSTDKRWWQTVRSLTARSQGVDHTIDIAGGTTLTRALLATKSYGSIWIVGYMDDYKPPSSTQQAEQALPDVAKAVLYSQAQLRGVMCGSYQLFQQYLDAHVDAHEDVQRKVEAGRAHENVLAPLVIDEQVFPFEHAKDAFRAQGSGKFVGKIIIDVASK</sequence>
<accession>A0A4U7KLZ1</accession>
<dbReference type="CDD" id="cd08276">
    <property type="entry name" value="MDR7"/>
    <property type="match status" value="1"/>
</dbReference>